<keyword evidence="5 7" id="KW-0808">Transferase</keyword>
<proteinExistence type="inferred from homology"/>
<keyword evidence="5" id="KW-0963">Cytoplasm</keyword>
<comment type="subcellular location">
    <subcellularLocation>
        <location evidence="5">Cytoplasm</location>
    </subcellularLocation>
</comment>
<comment type="pathway">
    <text evidence="5">Cofactor biosynthesis; coenzyme A biosynthesis; CoA from (R)-pantothenate: step 5/5.</text>
</comment>
<keyword evidence="3 5" id="KW-0067">ATP-binding</keyword>
<evidence type="ECO:0000256" key="6">
    <source>
        <dbReference type="NCBIfam" id="TIGR00152"/>
    </source>
</evidence>
<gene>
    <name evidence="5 7" type="primary">coaE</name>
    <name evidence="7" type="ORF">H3309_15770</name>
</gene>
<name>A0A7G5IH96_9SPHN</name>
<evidence type="ECO:0000313" key="8">
    <source>
        <dbReference type="Proteomes" id="UP000515292"/>
    </source>
</evidence>
<comment type="function">
    <text evidence="5">Catalyzes the phosphorylation of the 3'-hydroxyl group of dephosphocoenzyme A to form coenzyme A.</text>
</comment>
<feature type="binding site" evidence="5">
    <location>
        <begin position="14"/>
        <end position="19"/>
    </location>
    <ligand>
        <name>ATP</name>
        <dbReference type="ChEBI" id="CHEBI:30616"/>
    </ligand>
</feature>
<dbReference type="GO" id="GO:0005737">
    <property type="term" value="C:cytoplasm"/>
    <property type="evidence" value="ECO:0007669"/>
    <property type="project" value="UniProtKB-SubCell"/>
</dbReference>
<protein>
    <recommendedName>
        <fullName evidence="5 6">Dephospho-CoA kinase</fullName>
        <ecNumber evidence="5 6">2.7.1.24</ecNumber>
    </recommendedName>
    <alternativeName>
        <fullName evidence="5">Dephosphocoenzyme A kinase</fullName>
    </alternativeName>
</protein>
<dbReference type="PROSITE" id="PS51219">
    <property type="entry name" value="DPCK"/>
    <property type="match status" value="1"/>
</dbReference>
<sequence length="195" mass="21090">MRRPVVIGLTGSIGMGKSTVAAMFRRLGVPVYDADAAVRALQGPGGAALGRIEAAFPGVTGVAGLDRAKLGAAVFGAPEKLRVLEGILYPLIAETQARFRRRWRHKRLVVLDVPLLFEKGGWRTVDMTVVASAPARVQRGRVLARPGMTRDKFAGILAQQMGDAEKRARADLVVETGRGRLLTWRTVRALVRELG</sequence>
<accession>A0A7G5IH96</accession>
<reference evidence="7 8" key="1">
    <citation type="submission" date="2020-07" db="EMBL/GenBank/DDBJ databases">
        <title>Complete genome sequence for Sandaracinobacter sp. M6.</title>
        <authorList>
            <person name="Tang Y."/>
            <person name="Liu Q."/>
            <person name="Guo Z."/>
            <person name="Lei P."/>
            <person name="Huang B."/>
        </authorList>
    </citation>
    <scope>NUCLEOTIDE SEQUENCE [LARGE SCALE GENOMIC DNA]</scope>
    <source>
        <strain evidence="7 8">M6</strain>
    </source>
</reference>
<dbReference type="Pfam" id="PF01121">
    <property type="entry name" value="CoaE"/>
    <property type="match status" value="1"/>
</dbReference>
<comment type="similarity">
    <text evidence="1 5">Belongs to the CoaE family.</text>
</comment>
<evidence type="ECO:0000256" key="5">
    <source>
        <dbReference type="HAMAP-Rule" id="MF_00376"/>
    </source>
</evidence>
<dbReference type="EMBL" id="CP059851">
    <property type="protein sequence ID" value="QMW22738.1"/>
    <property type="molecule type" value="Genomic_DNA"/>
</dbReference>
<dbReference type="Proteomes" id="UP000515292">
    <property type="component" value="Chromosome"/>
</dbReference>
<evidence type="ECO:0000256" key="4">
    <source>
        <dbReference type="ARBA" id="ARBA00022993"/>
    </source>
</evidence>
<dbReference type="CDD" id="cd02022">
    <property type="entry name" value="DPCK"/>
    <property type="match status" value="1"/>
</dbReference>
<keyword evidence="5 7" id="KW-0418">Kinase</keyword>
<dbReference type="KEGG" id="sand:H3309_15770"/>
<dbReference type="EC" id="2.7.1.24" evidence="5 6"/>
<dbReference type="PANTHER" id="PTHR10695:SF46">
    <property type="entry name" value="BIFUNCTIONAL COENZYME A SYNTHASE-RELATED"/>
    <property type="match status" value="1"/>
</dbReference>
<organism evidence="7 8">
    <name type="scientific">Sandaracinobacteroides saxicola</name>
    <dbReference type="NCBI Taxonomy" id="2759707"/>
    <lineage>
        <taxon>Bacteria</taxon>
        <taxon>Pseudomonadati</taxon>
        <taxon>Pseudomonadota</taxon>
        <taxon>Alphaproteobacteria</taxon>
        <taxon>Sphingomonadales</taxon>
        <taxon>Sphingosinicellaceae</taxon>
        <taxon>Sandaracinobacteroides</taxon>
    </lineage>
</organism>
<keyword evidence="2 5" id="KW-0547">Nucleotide-binding</keyword>
<dbReference type="PANTHER" id="PTHR10695">
    <property type="entry name" value="DEPHOSPHO-COA KINASE-RELATED"/>
    <property type="match status" value="1"/>
</dbReference>
<dbReference type="InterPro" id="IPR001977">
    <property type="entry name" value="Depp_CoAkinase"/>
</dbReference>
<dbReference type="GO" id="GO:0005524">
    <property type="term" value="F:ATP binding"/>
    <property type="evidence" value="ECO:0007669"/>
    <property type="project" value="UniProtKB-UniRule"/>
</dbReference>
<comment type="catalytic activity">
    <reaction evidence="5">
        <text>3'-dephospho-CoA + ATP = ADP + CoA + H(+)</text>
        <dbReference type="Rhea" id="RHEA:18245"/>
        <dbReference type="ChEBI" id="CHEBI:15378"/>
        <dbReference type="ChEBI" id="CHEBI:30616"/>
        <dbReference type="ChEBI" id="CHEBI:57287"/>
        <dbReference type="ChEBI" id="CHEBI:57328"/>
        <dbReference type="ChEBI" id="CHEBI:456216"/>
        <dbReference type="EC" id="2.7.1.24"/>
    </reaction>
</comment>
<keyword evidence="4 5" id="KW-0173">Coenzyme A biosynthesis</keyword>
<dbReference type="AlphaFoldDB" id="A0A7G5IH96"/>
<dbReference type="UniPathway" id="UPA00241">
    <property type="reaction ID" value="UER00356"/>
</dbReference>
<dbReference type="Gene3D" id="3.40.50.300">
    <property type="entry name" value="P-loop containing nucleotide triphosphate hydrolases"/>
    <property type="match status" value="1"/>
</dbReference>
<evidence type="ECO:0000313" key="7">
    <source>
        <dbReference type="EMBL" id="QMW22738.1"/>
    </source>
</evidence>
<dbReference type="GO" id="GO:0015937">
    <property type="term" value="P:coenzyme A biosynthetic process"/>
    <property type="evidence" value="ECO:0007669"/>
    <property type="project" value="UniProtKB-UniRule"/>
</dbReference>
<evidence type="ECO:0000256" key="3">
    <source>
        <dbReference type="ARBA" id="ARBA00022840"/>
    </source>
</evidence>
<dbReference type="NCBIfam" id="TIGR00152">
    <property type="entry name" value="dephospho-CoA kinase"/>
    <property type="match status" value="1"/>
</dbReference>
<keyword evidence="8" id="KW-1185">Reference proteome</keyword>
<dbReference type="HAMAP" id="MF_00376">
    <property type="entry name" value="Dephospho_CoA_kinase"/>
    <property type="match status" value="1"/>
</dbReference>
<evidence type="ECO:0000256" key="1">
    <source>
        <dbReference type="ARBA" id="ARBA00009018"/>
    </source>
</evidence>
<dbReference type="InterPro" id="IPR027417">
    <property type="entry name" value="P-loop_NTPase"/>
</dbReference>
<dbReference type="RefSeq" id="WP_182295919.1">
    <property type="nucleotide sequence ID" value="NZ_CP059851.1"/>
</dbReference>
<evidence type="ECO:0000256" key="2">
    <source>
        <dbReference type="ARBA" id="ARBA00022741"/>
    </source>
</evidence>
<dbReference type="GO" id="GO:0004140">
    <property type="term" value="F:dephospho-CoA kinase activity"/>
    <property type="evidence" value="ECO:0007669"/>
    <property type="project" value="UniProtKB-UniRule"/>
</dbReference>
<dbReference type="SUPFAM" id="SSF52540">
    <property type="entry name" value="P-loop containing nucleoside triphosphate hydrolases"/>
    <property type="match status" value="1"/>
</dbReference>